<protein>
    <submittedName>
        <fullName evidence="1">Uncharacterized protein</fullName>
    </submittedName>
</protein>
<dbReference type="EMBL" id="CM056813">
    <property type="protein sequence ID" value="KAJ8640565.1"/>
    <property type="molecule type" value="Genomic_DNA"/>
</dbReference>
<reference evidence="1 2" key="1">
    <citation type="journal article" date="2022" name="Hortic Res">
        <title>A haplotype resolved chromosomal level avocado genome allows analysis of novel avocado genes.</title>
        <authorList>
            <person name="Nath O."/>
            <person name="Fletcher S.J."/>
            <person name="Hayward A."/>
            <person name="Shaw L.M."/>
            <person name="Masouleh A.K."/>
            <person name="Furtado A."/>
            <person name="Henry R.J."/>
            <person name="Mitter N."/>
        </authorList>
    </citation>
    <scope>NUCLEOTIDE SEQUENCE [LARGE SCALE GENOMIC DNA]</scope>
    <source>
        <strain evidence="2">cv. Hass</strain>
    </source>
</reference>
<keyword evidence="2" id="KW-1185">Reference proteome</keyword>
<sequence length="335" mass="37048">MIVPAPPSSFFPPPPWSQTPLDGRQQLESSHPDFPPAKKQRISEIERSSPLQNTPMNPRLPPPSNNNPPVMKGISRMFFKTRICEKFLQGTCPYGSNCNFAHGVDDIRKPPPNWKEIVAAHGGGDDRDRGVGNLVEHQKVINRLRICRKFYYGEGCPYGDKCTFLHEDPEKVRESAVGMLNSNGNWLDHSDSDVVMNHHVQESRSSDGIVISVTDNKQSSVVVVNSASDGKPVYWKTKICNKWEMTGHCPFGEKCHFAHGHGDLQKFAGGHLEVDSGNVGVAPPKPLPVSTNFISPVKTGATCKHPSRAMRLAKLNGPGMISHVYADWIDNLELS</sequence>
<name>A0ACC2M4K0_PERAE</name>
<proteinExistence type="predicted"/>
<comment type="caution">
    <text evidence="1">The sequence shown here is derived from an EMBL/GenBank/DDBJ whole genome shotgun (WGS) entry which is preliminary data.</text>
</comment>
<dbReference type="Proteomes" id="UP001234297">
    <property type="component" value="Chromosome 5"/>
</dbReference>
<evidence type="ECO:0000313" key="2">
    <source>
        <dbReference type="Proteomes" id="UP001234297"/>
    </source>
</evidence>
<accession>A0ACC2M4K0</accession>
<evidence type="ECO:0000313" key="1">
    <source>
        <dbReference type="EMBL" id="KAJ8640565.1"/>
    </source>
</evidence>
<gene>
    <name evidence="1" type="ORF">MRB53_017259</name>
</gene>
<organism evidence="1 2">
    <name type="scientific">Persea americana</name>
    <name type="common">Avocado</name>
    <dbReference type="NCBI Taxonomy" id="3435"/>
    <lineage>
        <taxon>Eukaryota</taxon>
        <taxon>Viridiplantae</taxon>
        <taxon>Streptophyta</taxon>
        <taxon>Embryophyta</taxon>
        <taxon>Tracheophyta</taxon>
        <taxon>Spermatophyta</taxon>
        <taxon>Magnoliopsida</taxon>
        <taxon>Magnoliidae</taxon>
        <taxon>Laurales</taxon>
        <taxon>Lauraceae</taxon>
        <taxon>Persea</taxon>
    </lineage>
</organism>